<dbReference type="SUPFAM" id="SSF52091">
    <property type="entry name" value="SpoIIaa-like"/>
    <property type="match status" value="1"/>
</dbReference>
<accession>A0A1Y1T379</accession>
<dbReference type="AlphaFoldDB" id="A0A1Y1T379"/>
<dbReference type="InterPro" id="IPR036513">
    <property type="entry name" value="STAS_dom_sf"/>
</dbReference>
<evidence type="ECO:0000259" key="1">
    <source>
        <dbReference type="PROSITE" id="PS50801"/>
    </source>
</evidence>
<keyword evidence="3" id="KW-1185">Reference proteome</keyword>
<gene>
    <name evidence="2" type="ORF">IIF7_09758</name>
</gene>
<evidence type="ECO:0000313" key="2">
    <source>
        <dbReference type="EMBL" id="ORL45487.1"/>
    </source>
</evidence>
<dbReference type="RefSeq" id="WP_084841503.1">
    <property type="nucleotide sequence ID" value="NZ_ARYN01000008.1"/>
</dbReference>
<dbReference type="EMBL" id="ARYN01000008">
    <property type="protein sequence ID" value="ORL45487.1"/>
    <property type="molecule type" value="Genomic_DNA"/>
</dbReference>
<feature type="domain" description="STAS" evidence="1">
    <location>
        <begin position="1"/>
        <end position="93"/>
    </location>
</feature>
<proteinExistence type="predicted"/>
<comment type="caution">
    <text evidence="2">The sequence shown here is derived from an EMBL/GenBank/DDBJ whole genome shotgun (WGS) entry which is preliminary data.</text>
</comment>
<evidence type="ECO:0000313" key="3">
    <source>
        <dbReference type="Proteomes" id="UP000192746"/>
    </source>
</evidence>
<reference evidence="2 3" key="1">
    <citation type="submission" date="2013-04" db="EMBL/GenBank/DDBJ databases">
        <title>Zunongwangia sp. 22II14-10F7 Genome Sequencing.</title>
        <authorList>
            <person name="Lai Q."/>
            <person name="Shao Z."/>
        </authorList>
    </citation>
    <scope>NUCLEOTIDE SEQUENCE [LARGE SCALE GENOMIC DNA]</scope>
    <source>
        <strain evidence="2 3">22II14-10F7</strain>
    </source>
</reference>
<protein>
    <recommendedName>
        <fullName evidence="1">STAS domain-containing protein</fullName>
    </recommendedName>
</protein>
<dbReference type="OrthoDB" id="1446621at2"/>
<dbReference type="InterPro" id="IPR002645">
    <property type="entry name" value="STAS_dom"/>
</dbReference>
<sequence>MATKQKEQLIKISGVLNEYTIKDIEADLQLYLEEALNILKIDINSISEIDLPAAFTLYSLKEKAKQMGKLITIDKEKCYALKKLENYKIERLL</sequence>
<dbReference type="PROSITE" id="PS50801">
    <property type="entry name" value="STAS"/>
    <property type="match status" value="1"/>
</dbReference>
<name>A0A1Y1T379_9FLAO</name>
<organism evidence="2 3">
    <name type="scientific">Zunongwangia atlantica 22II14-10F7</name>
    <dbReference type="NCBI Taxonomy" id="1185767"/>
    <lineage>
        <taxon>Bacteria</taxon>
        <taxon>Pseudomonadati</taxon>
        <taxon>Bacteroidota</taxon>
        <taxon>Flavobacteriia</taxon>
        <taxon>Flavobacteriales</taxon>
        <taxon>Flavobacteriaceae</taxon>
        <taxon>Zunongwangia</taxon>
    </lineage>
</organism>
<dbReference type="Proteomes" id="UP000192746">
    <property type="component" value="Unassembled WGS sequence"/>
</dbReference>